<evidence type="ECO:0000313" key="8">
    <source>
        <dbReference type="EMBL" id="MDI9859367.1"/>
    </source>
</evidence>
<sequence length="553" mass="61781">MKNIFYLVIGLFFVSGCSLKEEILDTLTSDNAISKQADVTAFLNGTYATLQTDGGFKANYAIFWSTADDINIRPGIATNLPYSIKTHDSATPATNNFWNTMYATINRCNFLLEKIEPLNINAAYKTRVKGELYFLRAFSYFYLVRLFGNVPLRLKATALTDDLTPERASVDKVYEQIFADLKLASNTLLTRTTLPVAEFGHATKGAAQAMLAKAYLTYASHQSLKGVDAVQNYTLAKVYADSVINSNQYKLIASYNDLFDIAKERAAYEEVIFGISFTRDAQLGALGSQFAGFFLPTTMPNVAGQGTSKTGIENYVVQPWFYDKYSSGDYLNDYRVERSFLTTWTNTANRKTITYPLLRASTTSNEVIQTTTVQPFIYKYVDGAGITNSNQENDLFIIRLADVYLIKAEAENEVNGPTPAAYAAFNLLRARARNANGTIRTTPANLTAGLTKDEFRMKVFDERALELFAEGHRWFDLVRFKAPNGKSMMEYQFGTFLPTLKAGLPVYNNTARRWDGGVTEPNSLPAFNARFMLLPIPQSEIVANPKITQNTGY</sequence>
<dbReference type="SUPFAM" id="SSF48452">
    <property type="entry name" value="TPR-like"/>
    <property type="match status" value="1"/>
</dbReference>
<dbReference type="Proteomes" id="UP001236507">
    <property type="component" value="Unassembled WGS sequence"/>
</dbReference>
<gene>
    <name evidence="8" type="ORF">QM524_09120</name>
</gene>
<dbReference type="PROSITE" id="PS51257">
    <property type="entry name" value="PROKAR_LIPOPROTEIN"/>
    <property type="match status" value="1"/>
</dbReference>
<comment type="subcellular location">
    <subcellularLocation>
        <location evidence="1">Cell outer membrane</location>
    </subcellularLocation>
</comment>
<dbReference type="Pfam" id="PF07980">
    <property type="entry name" value="SusD_RagB"/>
    <property type="match status" value="1"/>
</dbReference>
<organism evidence="8 9">
    <name type="scientific">Flectobacillus roseus</name>
    <dbReference type="NCBI Taxonomy" id="502259"/>
    <lineage>
        <taxon>Bacteria</taxon>
        <taxon>Pseudomonadati</taxon>
        <taxon>Bacteroidota</taxon>
        <taxon>Cytophagia</taxon>
        <taxon>Cytophagales</taxon>
        <taxon>Flectobacillaceae</taxon>
        <taxon>Flectobacillus</taxon>
    </lineage>
</organism>
<accession>A0ABT6Y716</accession>
<comment type="caution">
    <text evidence="8">The sequence shown here is derived from an EMBL/GenBank/DDBJ whole genome shotgun (WGS) entry which is preliminary data.</text>
</comment>
<reference evidence="8 9" key="1">
    <citation type="submission" date="2023-05" db="EMBL/GenBank/DDBJ databases">
        <title>Novel species of genus Flectobacillus isolated from stream in China.</title>
        <authorList>
            <person name="Lu H."/>
        </authorList>
    </citation>
    <scope>NUCLEOTIDE SEQUENCE [LARGE SCALE GENOMIC DNA]</scope>
    <source>
        <strain evidence="8 9">KCTC 42575</strain>
    </source>
</reference>
<evidence type="ECO:0000256" key="4">
    <source>
        <dbReference type="ARBA" id="ARBA00023136"/>
    </source>
</evidence>
<dbReference type="Gene3D" id="1.25.40.390">
    <property type="match status" value="1"/>
</dbReference>
<keyword evidence="3" id="KW-0732">Signal</keyword>
<keyword evidence="5" id="KW-0998">Cell outer membrane</keyword>
<evidence type="ECO:0000256" key="3">
    <source>
        <dbReference type="ARBA" id="ARBA00022729"/>
    </source>
</evidence>
<protein>
    <submittedName>
        <fullName evidence="8">RagB/SusD family nutrient uptake outer membrane protein</fullName>
    </submittedName>
</protein>
<feature type="domain" description="SusD-like N-terminal" evidence="7">
    <location>
        <begin position="30"/>
        <end position="216"/>
    </location>
</feature>
<dbReference type="EMBL" id="JASHIF010000008">
    <property type="protein sequence ID" value="MDI9859367.1"/>
    <property type="molecule type" value="Genomic_DNA"/>
</dbReference>
<comment type="similarity">
    <text evidence="2">Belongs to the SusD family.</text>
</comment>
<keyword evidence="9" id="KW-1185">Reference proteome</keyword>
<dbReference type="InterPro" id="IPR011990">
    <property type="entry name" value="TPR-like_helical_dom_sf"/>
</dbReference>
<evidence type="ECO:0000256" key="2">
    <source>
        <dbReference type="ARBA" id="ARBA00006275"/>
    </source>
</evidence>
<dbReference type="InterPro" id="IPR012944">
    <property type="entry name" value="SusD_RagB_dom"/>
</dbReference>
<dbReference type="InterPro" id="IPR033985">
    <property type="entry name" value="SusD-like_N"/>
</dbReference>
<dbReference type="CDD" id="cd08977">
    <property type="entry name" value="SusD"/>
    <property type="match status" value="1"/>
</dbReference>
<evidence type="ECO:0000313" key="9">
    <source>
        <dbReference type="Proteomes" id="UP001236507"/>
    </source>
</evidence>
<dbReference type="RefSeq" id="WP_283344324.1">
    <property type="nucleotide sequence ID" value="NZ_JASHIF010000008.1"/>
</dbReference>
<keyword evidence="4" id="KW-0472">Membrane</keyword>
<name>A0ABT6Y716_9BACT</name>
<evidence type="ECO:0000259" key="6">
    <source>
        <dbReference type="Pfam" id="PF07980"/>
    </source>
</evidence>
<evidence type="ECO:0000259" key="7">
    <source>
        <dbReference type="Pfam" id="PF14322"/>
    </source>
</evidence>
<evidence type="ECO:0000256" key="1">
    <source>
        <dbReference type="ARBA" id="ARBA00004442"/>
    </source>
</evidence>
<proteinExistence type="inferred from homology"/>
<evidence type="ECO:0000256" key="5">
    <source>
        <dbReference type="ARBA" id="ARBA00023237"/>
    </source>
</evidence>
<feature type="domain" description="RagB/SusD" evidence="6">
    <location>
        <begin position="299"/>
        <end position="553"/>
    </location>
</feature>
<dbReference type="Pfam" id="PF14322">
    <property type="entry name" value="SusD-like_3"/>
    <property type="match status" value="1"/>
</dbReference>